<accession>A0A9K3GK22</accession>
<keyword evidence="2" id="KW-0812">Transmembrane</keyword>
<proteinExistence type="predicted"/>
<dbReference type="OrthoDB" id="439917at2759"/>
<feature type="compositionally biased region" description="Basic and acidic residues" evidence="1">
    <location>
        <begin position="689"/>
        <end position="713"/>
    </location>
</feature>
<evidence type="ECO:0000313" key="4">
    <source>
        <dbReference type="Proteomes" id="UP000265618"/>
    </source>
</evidence>
<sequence length="937" mass="100562">VSALFETLQDIADVDGHLVRHFANSAGIGGFFGVLDTVPGDVFLSEHDAVLNNLYGTMYMNRAEIQYIKANDIEGASLSLSHYCPKGSDHQTLCPFGTYYEELDDVHETLSDTCFDCPAGHYCSSSDRTTYGTCSAGYICSGAATTPTPTTDDEGGYVCPKGYYCVAGAVEPAPCPPGTYGSITGLSSEDSCSSCLPGAYNHLYGQAACFTCGASSYSTLGSQTCECTGSNRSFQTSDGSCLCYPGYEFYDDSQTLSEGDSVIDCSKVVYERCDNGRDSNGNCIVTNSDGTTTLCASQCTSGEGTVDTNGYCVCSDVADPVSVCGTTCLSERTDVSVSADGSTLTFTDPTTGDTTTIDTASDESFFGTLYCTDSSCSAYPMTNDGTDGYTGAYKVDVSNYDSSSDASTKDTTDVTGIEQPVVCLSLYESLVWDVSETHYPVYVKDSLFNTNSAFDYGLFRQLARRLSASAALDHFAFTFTQAGTYCFADAANENKLQIIKVMPEGSSCADDRRIYSLTPDTLSLLSVSASTDIILAPYWSKILLIAGGGFLVVIGIVGLLVYISRKNLAAVAGVRPKYRRLGSTLTSGITSESDAAGVASRTKASVGLNAALGLTQDEPLDRDLPASDDTLEGFSVKTLFDKLEDQTHLLAHVLDNQNEDMSEALREMAEERDSLRALLDEKLSSLQERQEQLGDRLTKDQQQTDREREERKEKARHILSILEVHSSTVNIELQARRNADTQCRTLAGRFLALRDEVLAGINQELSAELDYDIEPLSEKMDELLELSQSMASSTEAKRRGLDSQAPASSLGGVLHAALRGKRHTPVAEELLDDRGRPQAVKGISVDGLDGIVHPAMGTYVQLPGSDTNVPMTSSIHREWVVLPHTAGVAPMCEAVLVDRSCGRLVYVSDIVDAQDSSSLIDYVQLVPCPTGVNAPHP</sequence>
<dbReference type="Proteomes" id="UP000265618">
    <property type="component" value="Unassembled WGS sequence"/>
</dbReference>
<dbReference type="EMBL" id="BDIP01002107">
    <property type="protein sequence ID" value="GIQ85737.1"/>
    <property type="molecule type" value="Genomic_DNA"/>
</dbReference>
<evidence type="ECO:0008006" key="5">
    <source>
        <dbReference type="Google" id="ProtNLM"/>
    </source>
</evidence>
<dbReference type="PANTHER" id="PTHR47236">
    <property type="entry name" value="GENE, 32742-RELATED-RELATED"/>
    <property type="match status" value="1"/>
</dbReference>
<name>A0A9K3GK22_9EUKA</name>
<evidence type="ECO:0000313" key="3">
    <source>
        <dbReference type="EMBL" id="GIQ85737.1"/>
    </source>
</evidence>
<keyword evidence="2" id="KW-0472">Membrane</keyword>
<feature type="non-terminal residue" evidence="3">
    <location>
        <position position="937"/>
    </location>
</feature>
<organism evidence="3 4">
    <name type="scientific">Kipferlia bialata</name>
    <dbReference type="NCBI Taxonomy" id="797122"/>
    <lineage>
        <taxon>Eukaryota</taxon>
        <taxon>Metamonada</taxon>
        <taxon>Carpediemonas-like organisms</taxon>
        <taxon>Kipferlia</taxon>
    </lineage>
</organism>
<evidence type="ECO:0000256" key="2">
    <source>
        <dbReference type="SAM" id="Phobius"/>
    </source>
</evidence>
<dbReference type="AlphaFoldDB" id="A0A9K3GK22"/>
<feature type="non-terminal residue" evidence="3">
    <location>
        <position position="1"/>
    </location>
</feature>
<reference evidence="3 4" key="1">
    <citation type="journal article" date="2018" name="PLoS ONE">
        <title>The draft genome of Kipferlia bialata reveals reductive genome evolution in fornicate parasites.</title>
        <authorList>
            <person name="Tanifuji G."/>
            <person name="Takabayashi S."/>
            <person name="Kume K."/>
            <person name="Takagi M."/>
            <person name="Nakayama T."/>
            <person name="Kamikawa R."/>
            <person name="Inagaki Y."/>
            <person name="Hashimoto T."/>
        </authorList>
    </citation>
    <scope>NUCLEOTIDE SEQUENCE [LARGE SCALE GENOMIC DNA]</scope>
    <source>
        <strain evidence="3">NY0173</strain>
    </source>
</reference>
<keyword evidence="2" id="KW-1133">Transmembrane helix</keyword>
<feature type="region of interest" description="Disordered" evidence="1">
    <location>
        <begin position="689"/>
        <end position="714"/>
    </location>
</feature>
<keyword evidence="4" id="KW-1185">Reference proteome</keyword>
<evidence type="ECO:0000256" key="1">
    <source>
        <dbReference type="SAM" id="MobiDB-lite"/>
    </source>
</evidence>
<comment type="caution">
    <text evidence="3">The sequence shown here is derived from an EMBL/GenBank/DDBJ whole genome shotgun (WGS) entry which is preliminary data.</text>
</comment>
<feature type="transmembrane region" description="Helical" evidence="2">
    <location>
        <begin position="538"/>
        <end position="563"/>
    </location>
</feature>
<gene>
    <name evidence="3" type="ORF">KIPB_007457</name>
</gene>
<protein>
    <recommendedName>
        <fullName evidence="5">Tyrosine-protein kinase ephrin type A/B receptor-like domain-containing protein</fullName>
    </recommendedName>
</protein>
<dbReference type="PANTHER" id="PTHR47236:SF4">
    <property type="entry name" value="GENE 9195-RELATED"/>
    <property type="match status" value="1"/>
</dbReference>
<dbReference type="SMART" id="SM01411">
    <property type="entry name" value="Ephrin_rec_like"/>
    <property type="match status" value="2"/>
</dbReference>